<dbReference type="Proteomes" id="UP001066276">
    <property type="component" value="Chromosome 6"/>
</dbReference>
<keyword evidence="3" id="KW-1185">Reference proteome</keyword>
<accession>A0AAV7QFS1</accession>
<evidence type="ECO:0000313" key="3">
    <source>
        <dbReference type="Proteomes" id="UP001066276"/>
    </source>
</evidence>
<comment type="caution">
    <text evidence="2">The sequence shown here is derived from an EMBL/GenBank/DDBJ whole genome shotgun (WGS) entry which is preliminary data.</text>
</comment>
<dbReference type="AlphaFoldDB" id="A0AAV7QFS1"/>
<evidence type="ECO:0000313" key="2">
    <source>
        <dbReference type="EMBL" id="KAJ1137328.1"/>
    </source>
</evidence>
<evidence type="ECO:0000256" key="1">
    <source>
        <dbReference type="SAM" id="MobiDB-lite"/>
    </source>
</evidence>
<organism evidence="2 3">
    <name type="scientific">Pleurodeles waltl</name>
    <name type="common">Iberian ribbed newt</name>
    <dbReference type="NCBI Taxonomy" id="8319"/>
    <lineage>
        <taxon>Eukaryota</taxon>
        <taxon>Metazoa</taxon>
        <taxon>Chordata</taxon>
        <taxon>Craniata</taxon>
        <taxon>Vertebrata</taxon>
        <taxon>Euteleostomi</taxon>
        <taxon>Amphibia</taxon>
        <taxon>Batrachia</taxon>
        <taxon>Caudata</taxon>
        <taxon>Salamandroidea</taxon>
        <taxon>Salamandridae</taxon>
        <taxon>Pleurodelinae</taxon>
        <taxon>Pleurodeles</taxon>
    </lineage>
</organism>
<gene>
    <name evidence="2" type="ORF">NDU88_003739</name>
</gene>
<sequence length="137" mass="14821">MAEKAAAVREALRVLCEAVRDDLIQPGILSQAWVGLERPRRATAGAVAVLACSPPQQRGNRNVNARCLGEQKLKKETALTTPSSFPNEAALDSEVKQGRRMRGGPRRSVSFKWAVVFGVLCQPRPLSKNGSKTGTIL</sequence>
<feature type="region of interest" description="Disordered" evidence="1">
    <location>
        <begin position="80"/>
        <end position="104"/>
    </location>
</feature>
<dbReference type="EMBL" id="JANPWB010000010">
    <property type="protein sequence ID" value="KAJ1137328.1"/>
    <property type="molecule type" value="Genomic_DNA"/>
</dbReference>
<name>A0AAV7QFS1_PLEWA</name>
<reference evidence="2" key="1">
    <citation type="journal article" date="2022" name="bioRxiv">
        <title>Sequencing and chromosome-scale assembly of the giantPleurodeles waltlgenome.</title>
        <authorList>
            <person name="Brown T."/>
            <person name="Elewa A."/>
            <person name="Iarovenko S."/>
            <person name="Subramanian E."/>
            <person name="Araus A.J."/>
            <person name="Petzold A."/>
            <person name="Susuki M."/>
            <person name="Suzuki K.-i.T."/>
            <person name="Hayashi T."/>
            <person name="Toyoda A."/>
            <person name="Oliveira C."/>
            <person name="Osipova E."/>
            <person name="Leigh N.D."/>
            <person name="Simon A."/>
            <person name="Yun M.H."/>
        </authorList>
    </citation>
    <scope>NUCLEOTIDE SEQUENCE</scope>
    <source>
        <strain evidence="2">20211129_DDA</strain>
        <tissue evidence="2">Liver</tissue>
    </source>
</reference>
<proteinExistence type="predicted"/>
<protein>
    <submittedName>
        <fullName evidence="2">Uncharacterized protein</fullName>
    </submittedName>
</protein>